<feature type="transmembrane region" description="Helical" evidence="5">
    <location>
        <begin position="250"/>
        <end position="272"/>
    </location>
</feature>
<dbReference type="PANTHER" id="PTHR26451">
    <property type="entry name" value="G_PROTEIN_RECEP_F1_2 DOMAIN-CONTAINING PROTEIN"/>
    <property type="match status" value="1"/>
</dbReference>
<feature type="domain" description="G-protein coupled receptors family 1 profile" evidence="6">
    <location>
        <begin position="31"/>
        <end position="270"/>
    </location>
</feature>
<proteinExistence type="predicted"/>
<gene>
    <name evidence="7" type="primary">zgc:194312</name>
</gene>
<dbReference type="Ensembl" id="ENSGWIT00000030364.1">
    <property type="protein sequence ID" value="ENSGWIP00000027835.1"/>
    <property type="gene ID" value="ENSGWIG00000014547.1"/>
</dbReference>
<feature type="transmembrane region" description="Helical" evidence="5">
    <location>
        <begin position="130"/>
        <end position="150"/>
    </location>
</feature>
<dbReference type="GO" id="GO:0004930">
    <property type="term" value="F:G protein-coupled receptor activity"/>
    <property type="evidence" value="ECO:0007669"/>
    <property type="project" value="InterPro"/>
</dbReference>
<dbReference type="PROSITE" id="PS50262">
    <property type="entry name" value="G_PROTEIN_RECEP_F1_2"/>
    <property type="match status" value="1"/>
</dbReference>
<feature type="transmembrane region" description="Helical" evidence="5">
    <location>
        <begin position="176"/>
        <end position="193"/>
    </location>
</feature>
<dbReference type="InterPro" id="IPR052921">
    <property type="entry name" value="GPCR1_Superfamily_Member"/>
</dbReference>
<evidence type="ECO:0000313" key="7">
    <source>
        <dbReference type="Ensembl" id="ENSGWIP00000027835.1"/>
    </source>
</evidence>
<organism evidence="7 8">
    <name type="scientific">Gouania willdenowi</name>
    <name type="common">Blunt-snouted clingfish</name>
    <name type="synonym">Lepadogaster willdenowi</name>
    <dbReference type="NCBI Taxonomy" id="441366"/>
    <lineage>
        <taxon>Eukaryota</taxon>
        <taxon>Metazoa</taxon>
        <taxon>Chordata</taxon>
        <taxon>Craniata</taxon>
        <taxon>Vertebrata</taxon>
        <taxon>Euteleostomi</taxon>
        <taxon>Actinopterygii</taxon>
        <taxon>Neopterygii</taxon>
        <taxon>Teleostei</taxon>
        <taxon>Neoteleostei</taxon>
        <taxon>Acanthomorphata</taxon>
        <taxon>Ovalentaria</taxon>
        <taxon>Blenniimorphae</taxon>
        <taxon>Blenniiformes</taxon>
        <taxon>Gobiesocoidei</taxon>
        <taxon>Gobiesocidae</taxon>
        <taxon>Gobiesocinae</taxon>
        <taxon>Gouania</taxon>
    </lineage>
</organism>
<evidence type="ECO:0000256" key="4">
    <source>
        <dbReference type="ARBA" id="ARBA00023136"/>
    </source>
</evidence>
<dbReference type="InterPro" id="IPR000276">
    <property type="entry name" value="GPCR_Rhodpsn"/>
</dbReference>
<reference evidence="7" key="3">
    <citation type="submission" date="2025-09" db="UniProtKB">
        <authorList>
            <consortium name="Ensembl"/>
        </authorList>
    </citation>
    <scope>IDENTIFICATION</scope>
</reference>
<dbReference type="AlphaFoldDB" id="A0A8C5GBG2"/>
<keyword evidence="4 5" id="KW-0472">Membrane</keyword>
<evidence type="ECO:0000259" key="6">
    <source>
        <dbReference type="PROSITE" id="PS50262"/>
    </source>
</evidence>
<dbReference type="PANTHER" id="PTHR26451:SF882">
    <property type="entry name" value="OLFACTORY RECEPTOR 11A1-LIKE ISOFORM X1"/>
    <property type="match status" value="1"/>
</dbReference>
<dbReference type="Proteomes" id="UP000694680">
    <property type="component" value="Chromosome 18"/>
</dbReference>
<feature type="transmembrane region" description="Helical" evidence="5">
    <location>
        <begin position="214"/>
        <end position="230"/>
    </location>
</feature>
<evidence type="ECO:0000256" key="5">
    <source>
        <dbReference type="SAM" id="Phobius"/>
    </source>
</evidence>
<keyword evidence="3 5" id="KW-1133">Transmembrane helix</keyword>
<evidence type="ECO:0000256" key="2">
    <source>
        <dbReference type="ARBA" id="ARBA00022692"/>
    </source>
</evidence>
<dbReference type="SUPFAM" id="SSF81321">
    <property type="entry name" value="Family A G protein-coupled receptor-like"/>
    <property type="match status" value="1"/>
</dbReference>
<name>A0A8C5GBG2_GOUWI</name>
<dbReference type="Pfam" id="PF00001">
    <property type="entry name" value="7tm_1"/>
    <property type="match status" value="1"/>
</dbReference>
<protein>
    <submittedName>
        <fullName evidence="7">Olfactory receptor 14A16-like</fullName>
    </submittedName>
</protein>
<sequence>MTSLNTSTGGSDYASVRFSVSTVSFSALLFFNLIITWTIVSEPCLRRHARFVLLLQLLLSALLHLGTSSLFYLLIHLRARPVRAACLAMISVLISSASNILLTLTVMALDRFCAVCHPLRYSGAPCAGRWPWILGLITWVVSLLIPVTVLHQEQENHQAPGECGGQQLRKGELQKVVFITVCALIILYSYTRILMEGRKLGLLTRHNQAGCRTIALHFAQLTVYILPNFVNFALTSLNKRGVIQRDAKELWAVVSFTFFSLAQCVAPVVYGLRKEELLEKLGHRFPCCVWYLKRVLGWTHKHHPSRERRLTGQTIVSLEVPQIREQEET</sequence>
<dbReference type="CDD" id="cd00637">
    <property type="entry name" value="7tm_classA_rhodopsin-like"/>
    <property type="match status" value="1"/>
</dbReference>
<dbReference type="OrthoDB" id="9845816at2759"/>
<dbReference type="GO" id="GO:0004984">
    <property type="term" value="F:olfactory receptor activity"/>
    <property type="evidence" value="ECO:0007669"/>
    <property type="project" value="TreeGrafter"/>
</dbReference>
<comment type="subcellular location">
    <subcellularLocation>
        <location evidence="1">Membrane</location>
    </subcellularLocation>
</comment>
<reference evidence="7" key="2">
    <citation type="submission" date="2025-08" db="UniProtKB">
        <authorList>
            <consortium name="Ensembl"/>
        </authorList>
    </citation>
    <scope>IDENTIFICATION</scope>
</reference>
<reference evidence="7" key="1">
    <citation type="submission" date="2020-06" db="EMBL/GenBank/DDBJ databases">
        <authorList>
            <consortium name="Wellcome Sanger Institute Data Sharing"/>
        </authorList>
    </citation>
    <scope>NUCLEOTIDE SEQUENCE [LARGE SCALE GENOMIC DNA]</scope>
</reference>
<keyword evidence="8" id="KW-1185">Reference proteome</keyword>
<dbReference type="InterPro" id="IPR017452">
    <property type="entry name" value="GPCR_Rhodpsn_7TM"/>
</dbReference>
<evidence type="ECO:0000256" key="3">
    <source>
        <dbReference type="ARBA" id="ARBA00022989"/>
    </source>
</evidence>
<evidence type="ECO:0000313" key="8">
    <source>
        <dbReference type="Proteomes" id="UP000694680"/>
    </source>
</evidence>
<dbReference type="Gene3D" id="1.20.1070.10">
    <property type="entry name" value="Rhodopsin 7-helix transmembrane proteins"/>
    <property type="match status" value="1"/>
</dbReference>
<accession>A0A8C5GBG2</accession>
<evidence type="ECO:0000256" key="1">
    <source>
        <dbReference type="ARBA" id="ARBA00004370"/>
    </source>
</evidence>
<feature type="transmembrane region" description="Helical" evidence="5">
    <location>
        <begin position="52"/>
        <end position="75"/>
    </location>
</feature>
<keyword evidence="2 5" id="KW-0812">Transmembrane</keyword>
<feature type="transmembrane region" description="Helical" evidence="5">
    <location>
        <begin position="20"/>
        <end position="40"/>
    </location>
</feature>
<dbReference type="GO" id="GO:0016020">
    <property type="term" value="C:membrane"/>
    <property type="evidence" value="ECO:0007669"/>
    <property type="project" value="UniProtKB-SubCell"/>
</dbReference>
<feature type="transmembrane region" description="Helical" evidence="5">
    <location>
        <begin position="87"/>
        <end position="109"/>
    </location>
</feature>
<dbReference type="GO" id="GO:0005549">
    <property type="term" value="F:odorant binding"/>
    <property type="evidence" value="ECO:0007669"/>
    <property type="project" value="TreeGrafter"/>
</dbReference>